<gene>
    <name evidence="1" type="ORF">A2690_03405</name>
</gene>
<dbReference type="Proteomes" id="UP000178372">
    <property type="component" value="Unassembled WGS sequence"/>
</dbReference>
<evidence type="ECO:0000313" key="2">
    <source>
        <dbReference type="Proteomes" id="UP000178372"/>
    </source>
</evidence>
<dbReference type="AlphaFoldDB" id="A0A1F7GCV1"/>
<evidence type="ECO:0000313" key="1">
    <source>
        <dbReference type="EMBL" id="OGK16635.1"/>
    </source>
</evidence>
<evidence type="ECO:0008006" key="3">
    <source>
        <dbReference type="Google" id="ProtNLM"/>
    </source>
</evidence>
<accession>A0A1F7GCV1</accession>
<reference evidence="1 2" key="1">
    <citation type="journal article" date="2016" name="Nat. Commun.">
        <title>Thousands of microbial genomes shed light on interconnected biogeochemical processes in an aquifer system.</title>
        <authorList>
            <person name="Anantharaman K."/>
            <person name="Brown C.T."/>
            <person name="Hug L.A."/>
            <person name="Sharon I."/>
            <person name="Castelle C.J."/>
            <person name="Probst A.J."/>
            <person name="Thomas B.C."/>
            <person name="Singh A."/>
            <person name="Wilkins M.J."/>
            <person name="Karaoz U."/>
            <person name="Brodie E.L."/>
            <person name="Williams K.H."/>
            <person name="Hubbard S.S."/>
            <person name="Banfield J.F."/>
        </authorList>
    </citation>
    <scope>NUCLEOTIDE SEQUENCE [LARGE SCALE GENOMIC DNA]</scope>
</reference>
<protein>
    <recommendedName>
        <fullName evidence="3">Phosphoribosyltransferase domain-containing protein</fullName>
    </recommendedName>
</protein>
<name>A0A1F7GCV1_9BACT</name>
<sequence>MIRESILAAGVLINGHFVFADGDHSFNKLEMDNLWDHPNQLALILHALAAAESLPEADVLIGVPSGGQRLVTTMHELGFDERPIAWLERIPDGRKQDFRFRAKADRELALSASSPRIIEDVVTTLSSVAGAVRLLRPDVQEIHALAIWRRGKAKPQYSTGFTAHYLIEEELPTYSPEECPVHRK</sequence>
<dbReference type="Gene3D" id="3.40.50.2020">
    <property type="match status" value="1"/>
</dbReference>
<dbReference type="SUPFAM" id="SSF53271">
    <property type="entry name" value="PRTase-like"/>
    <property type="match status" value="1"/>
</dbReference>
<proteinExistence type="predicted"/>
<dbReference type="EMBL" id="MFZF01000014">
    <property type="protein sequence ID" value="OGK16635.1"/>
    <property type="molecule type" value="Genomic_DNA"/>
</dbReference>
<dbReference type="InterPro" id="IPR029057">
    <property type="entry name" value="PRTase-like"/>
</dbReference>
<comment type="caution">
    <text evidence="1">The sequence shown here is derived from an EMBL/GenBank/DDBJ whole genome shotgun (WGS) entry which is preliminary data.</text>
</comment>
<organism evidence="1 2">
    <name type="scientific">Candidatus Roizmanbacteria bacterium RIFCSPHIGHO2_01_FULL_39_12b</name>
    <dbReference type="NCBI Taxonomy" id="1802030"/>
    <lineage>
        <taxon>Bacteria</taxon>
        <taxon>Candidatus Roizmaniibacteriota</taxon>
    </lineage>
</organism>